<feature type="signal peptide" evidence="1">
    <location>
        <begin position="1"/>
        <end position="34"/>
    </location>
</feature>
<dbReference type="AlphaFoldDB" id="A0A402AKE7"/>
<comment type="caution">
    <text evidence="2">The sequence shown here is derived from an EMBL/GenBank/DDBJ whole genome shotgun (WGS) entry which is preliminary data.</text>
</comment>
<reference evidence="3" key="1">
    <citation type="submission" date="2018-12" db="EMBL/GenBank/DDBJ databases">
        <title>Tengunoibacter tsumagoiensis gen. nov., sp. nov., Dictyobacter kobayashii sp. nov., D. alpinus sp. nov., and D. joshuensis sp. nov. and description of Dictyobacteraceae fam. nov. within the order Ktedonobacterales isolated from Tengu-no-mugimeshi.</title>
        <authorList>
            <person name="Wang C.M."/>
            <person name="Zheng Y."/>
            <person name="Sakai Y."/>
            <person name="Toyoda A."/>
            <person name="Minakuchi Y."/>
            <person name="Abe K."/>
            <person name="Yokota A."/>
            <person name="Yabe S."/>
        </authorList>
    </citation>
    <scope>NUCLEOTIDE SEQUENCE [LARGE SCALE GENOMIC DNA]</scope>
    <source>
        <strain evidence="3">Uno11</strain>
    </source>
</reference>
<keyword evidence="3" id="KW-1185">Reference proteome</keyword>
<evidence type="ECO:0008006" key="4">
    <source>
        <dbReference type="Google" id="ProtNLM"/>
    </source>
</evidence>
<protein>
    <recommendedName>
        <fullName evidence="4">Secreted protein</fullName>
    </recommendedName>
</protein>
<gene>
    <name evidence="2" type="ORF">KDK_35080</name>
</gene>
<proteinExistence type="predicted"/>
<sequence length="178" mass="18655">MNTKLIKSCVATLAMGALSLSASAGFALPASAHAADVVAPTEPVAGICGQSGTLVATLQPGNILTGSAVFGSGRGSATIADTNGTYSQTFNSDGTINPQSFTIANTGSGIDSVYACKDDPGIFVFINAQAQFQAQLQLQQQQQLQKNDQDQKVEIPIHINVNTNINSNNSRHNHHRHY</sequence>
<accession>A0A402AKE7</accession>
<evidence type="ECO:0000313" key="3">
    <source>
        <dbReference type="Proteomes" id="UP000287188"/>
    </source>
</evidence>
<organism evidence="2 3">
    <name type="scientific">Dictyobacter kobayashii</name>
    <dbReference type="NCBI Taxonomy" id="2014872"/>
    <lineage>
        <taxon>Bacteria</taxon>
        <taxon>Bacillati</taxon>
        <taxon>Chloroflexota</taxon>
        <taxon>Ktedonobacteria</taxon>
        <taxon>Ktedonobacterales</taxon>
        <taxon>Dictyobacteraceae</taxon>
        <taxon>Dictyobacter</taxon>
    </lineage>
</organism>
<evidence type="ECO:0000256" key="1">
    <source>
        <dbReference type="SAM" id="SignalP"/>
    </source>
</evidence>
<feature type="chain" id="PRO_5019370449" description="Secreted protein" evidence="1">
    <location>
        <begin position="35"/>
        <end position="178"/>
    </location>
</feature>
<keyword evidence="1" id="KW-0732">Signal</keyword>
<dbReference type="RefSeq" id="WP_126551534.1">
    <property type="nucleotide sequence ID" value="NZ_BIFS01000001.1"/>
</dbReference>
<dbReference type="EMBL" id="BIFS01000001">
    <property type="protein sequence ID" value="GCE19708.1"/>
    <property type="molecule type" value="Genomic_DNA"/>
</dbReference>
<evidence type="ECO:0000313" key="2">
    <source>
        <dbReference type="EMBL" id="GCE19708.1"/>
    </source>
</evidence>
<dbReference type="OrthoDB" id="9993190at2"/>
<dbReference type="Proteomes" id="UP000287188">
    <property type="component" value="Unassembled WGS sequence"/>
</dbReference>
<name>A0A402AKE7_9CHLR</name>